<keyword evidence="10" id="KW-1185">Reference proteome</keyword>
<dbReference type="Proteomes" id="UP000473531">
    <property type="component" value="Unassembled WGS sequence"/>
</dbReference>
<feature type="domain" description="Multidrug resistance protein MdtA-like barrel-sandwich hybrid" evidence="6">
    <location>
        <begin position="112"/>
        <end position="240"/>
    </location>
</feature>
<sequence length="412" mass="42509">MNYETTVSSERGDQYTADPYANGLEGVTPVSAKRRNRRIALVALVVLVLAALAYFLIGGSDKGAVPAEDSEDQAPLITVTSPGNGTIAGEIATTGTLAARRALPVGVAGEGGRVVSVPVDAGQWVNAGQVLAVIDRSVQNQQAASASAQVQVAQADANLAQANLARALKLVERGFISTADVDRLTATRDAANARVRVANAQAGELRARNARLNIVAPSGGLLLERNVEPGQVVSAGSGTLFLIAKGGEMELLASVGEVELTRIGVGTQAQVIPVGTEKVFTGQVWQIAPTIDAQNRQGTARISLPYSPELRPGGFASAVIKSGSVVAPMLPESAILSDDTGSFVYIIDKANKVVRRPIKTGLVTNDGIAIIEGLSGTEKVVLRAGGFLNVGDTVKTKVADRPSAAKPANPEG</sequence>
<comment type="subcellular location">
    <subcellularLocation>
        <location evidence="1">Cell envelope</location>
    </subcellularLocation>
</comment>
<dbReference type="InterPro" id="IPR058792">
    <property type="entry name" value="Beta-barrel_RND_2"/>
</dbReference>
<evidence type="ECO:0000259" key="8">
    <source>
        <dbReference type="Pfam" id="PF25967"/>
    </source>
</evidence>
<dbReference type="SUPFAM" id="SSF111369">
    <property type="entry name" value="HlyD-like secretion proteins"/>
    <property type="match status" value="1"/>
</dbReference>
<evidence type="ECO:0000313" key="9">
    <source>
        <dbReference type="EMBL" id="MXP15128.1"/>
    </source>
</evidence>
<dbReference type="GO" id="GO:1990281">
    <property type="term" value="C:efflux pump complex"/>
    <property type="evidence" value="ECO:0007669"/>
    <property type="project" value="TreeGrafter"/>
</dbReference>
<dbReference type="Pfam" id="PF25954">
    <property type="entry name" value="Beta-barrel_RND_2"/>
    <property type="match status" value="1"/>
</dbReference>
<dbReference type="RefSeq" id="WP_160601696.1">
    <property type="nucleotide sequence ID" value="NZ_WTYU01000002.1"/>
</dbReference>
<keyword evidence="5" id="KW-0812">Transmembrane</keyword>
<accession>A0A6L7GJN0</accession>
<dbReference type="InterPro" id="IPR006143">
    <property type="entry name" value="RND_pump_MFP"/>
</dbReference>
<dbReference type="Pfam" id="PF25967">
    <property type="entry name" value="RND-MFP_C"/>
    <property type="match status" value="1"/>
</dbReference>
<organism evidence="9 10">
    <name type="scientific">Allopontixanthobacter confluentis</name>
    <dbReference type="NCBI Taxonomy" id="1849021"/>
    <lineage>
        <taxon>Bacteria</taxon>
        <taxon>Pseudomonadati</taxon>
        <taxon>Pseudomonadota</taxon>
        <taxon>Alphaproteobacteria</taxon>
        <taxon>Sphingomonadales</taxon>
        <taxon>Erythrobacteraceae</taxon>
        <taxon>Allopontixanthobacter</taxon>
    </lineage>
</organism>
<keyword evidence="5" id="KW-1133">Transmembrane helix</keyword>
<feature type="domain" description="Multidrug resistance protein MdtA-like C-terminal permuted SH3" evidence="8">
    <location>
        <begin position="330"/>
        <end position="382"/>
    </location>
</feature>
<comment type="caution">
    <text evidence="9">The sequence shown here is derived from an EMBL/GenBank/DDBJ whole genome shotgun (WGS) entry which is preliminary data.</text>
</comment>
<dbReference type="PANTHER" id="PTHR30469">
    <property type="entry name" value="MULTIDRUG RESISTANCE PROTEIN MDTA"/>
    <property type="match status" value="1"/>
</dbReference>
<gene>
    <name evidence="9" type="ORF">GRI44_10250</name>
</gene>
<dbReference type="InterPro" id="IPR058625">
    <property type="entry name" value="MdtA-like_BSH"/>
</dbReference>
<evidence type="ECO:0000259" key="6">
    <source>
        <dbReference type="Pfam" id="PF25917"/>
    </source>
</evidence>
<dbReference type="EMBL" id="WTYU01000002">
    <property type="protein sequence ID" value="MXP15128.1"/>
    <property type="molecule type" value="Genomic_DNA"/>
</dbReference>
<evidence type="ECO:0000256" key="3">
    <source>
        <dbReference type="ARBA" id="ARBA00022448"/>
    </source>
</evidence>
<feature type="region of interest" description="Disordered" evidence="4">
    <location>
        <begin position="1"/>
        <end position="20"/>
    </location>
</feature>
<evidence type="ECO:0000313" key="10">
    <source>
        <dbReference type="Proteomes" id="UP000473531"/>
    </source>
</evidence>
<dbReference type="Gene3D" id="1.10.287.470">
    <property type="entry name" value="Helix hairpin bin"/>
    <property type="match status" value="1"/>
</dbReference>
<dbReference type="PANTHER" id="PTHR30469:SF15">
    <property type="entry name" value="HLYD FAMILY OF SECRETION PROTEINS"/>
    <property type="match status" value="1"/>
</dbReference>
<evidence type="ECO:0000256" key="2">
    <source>
        <dbReference type="ARBA" id="ARBA00009477"/>
    </source>
</evidence>
<evidence type="ECO:0000259" key="7">
    <source>
        <dbReference type="Pfam" id="PF25954"/>
    </source>
</evidence>
<dbReference type="GO" id="GO:0015562">
    <property type="term" value="F:efflux transmembrane transporter activity"/>
    <property type="evidence" value="ECO:0007669"/>
    <property type="project" value="TreeGrafter"/>
</dbReference>
<feature type="transmembrane region" description="Helical" evidence="5">
    <location>
        <begin position="39"/>
        <end position="57"/>
    </location>
</feature>
<evidence type="ECO:0000256" key="5">
    <source>
        <dbReference type="SAM" id="Phobius"/>
    </source>
</evidence>
<reference evidence="9 10" key="1">
    <citation type="submission" date="2019-12" db="EMBL/GenBank/DDBJ databases">
        <title>Genomic-based taxomic classification of the family Erythrobacteraceae.</title>
        <authorList>
            <person name="Xu L."/>
        </authorList>
    </citation>
    <scope>NUCLEOTIDE SEQUENCE [LARGE SCALE GENOMIC DNA]</scope>
    <source>
        <strain evidence="9 10">KCTC 52259</strain>
    </source>
</reference>
<comment type="similarity">
    <text evidence="2">Belongs to the membrane fusion protein (MFP) (TC 8.A.1) family.</text>
</comment>
<evidence type="ECO:0000256" key="4">
    <source>
        <dbReference type="SAM" id="MobiDB-lite"/>
    </source>
</evidence>
<keyword evidence="3" id="KW-0813">Transport</keyword>
<dbReference type="Gene3D" id="2.40.50.100">
    <property type="match status" value="1"/>
</dbReference>
<evidence type="ECO:0000256" key="1">
    <source>
        <dbReference type="ARBA" id="ARBA00004196"/>
    </source>
</evidence>
<dbReference type="Gene3D" id="2.40.30.170">
    <property type="match status" value="1"/>
</dbReference>
<dbReference type="AlphaFoldDB" id="A0A6L7GJN0"/>
<name>A0A6L7GJN0_9SPHN</name>
<dbReference type="NCBIfam" id="TIGR01730">
    <property type="entry name" value="RND_mfp"/>
    <property type="match status" value="1"/>
</dbReference>
<dbReference type="OrthoDB" id="7422354at2"/>
<dbReference type="Gene3D" id="2.40.420.20">
    <property type="match status" value="1"/>
</dbReference>
<dbReference type="Pfam" id="PF25917">
    <property type="entry name" value="BSH_RND"/>
    <property type="match status" value="1"/>
</dbReference>
<dbReference type="InterPro" id="IPR058627">
    <property type="entry name" value="MdtA-like_C"/>
</dbReference>
<protein>
    <submittedName>
        <fullName evidence="9">Efflux RND transporter periplasmic adaptor subunit</fullName>
    </submittedName>
</protein>
<proteinExistence type="inferred from homology"/>
<feature type="domain" description="CusB-like beta-barrel" evidence="7">
    <location>
        <begin position="253"/>
        <end position="322"/>
    </location>
</feature>
<keyword evidence="5" id="KW-0472">Membrane</keyword>